<gene>
    <name evidence="1" type="ORF">DRJ26_01645</name>
</gene>
<dbReference type="AlphaFoldDB" id="A0A497F5V1"/>
<proteinExistence type="predicted"/>
<dbReference type="SUPFAM" id="SSF46785">
    <property type="entry name" value="Winged helix' DNA-binding domain"/>
    <property type="match status" value="1"/>
</dbReference>
<sequence>MVVLMCFVGHDYQRIIDGINYWRMREPIEAIYLFYDKKRDPYGYASRRNTKDLEKALTFAGSKPKIIGINPQDYEEVFTSLYKSLKSEVIDNGRKVLIDATSTTKEAYGAAVTVSLMFPKVGIYIVPPAERGWYIPEPGTPEYENWFSRVRMRRGTQPQEIYLPGNRLEHPSFDEMKILLALIEHGGKANSIKSIIKWCKEDPTNPAVKNRYSRLIAKLVSKGLLIEEPSTRTKRVRLTEFGRVFAKALRLIALKQQPKKEHSVPAQVDLRSEETFQNFQEPITSRSELEITSTSDLGLIGGMLSPIRGNLSNHEQASRTEFATLLARLAREFKLVDK</sequence>
<accession>A0A497F5V1</accession>
<protein>
    <submittedName>
        <fullName evidence="1">Uncharacterized protein</fullName>
    </submittedName>
</protein>
<reference evidence="1 2" key="1">
    <citation type="submission" date="2018-06" db="EMBL/GenBank/DDBJ databases">
        <title>Extensive metabolic versatility and redundancy in microbially diverse, dynamic hydrothermal sediments.</title>
        <authorList>
            <person name="Dombrowski N."/>
            <person name="Teske A."/>
            <person name="Baker B.J."/>
        </authorList>
    </citation>
    <scope>NUCLEOTIDE SEQUENCE [LARGE SCALE GENOMIC DNA]</scope>
    <source>
        <strain evidence="1">B20_G2</strain>
    </source>
</reference>
<evidence type="ECO:0000313" key="2">
    <source>
        <dbReference type="Proteomes" id="UP000269499"/>
    </source>
</evidence>
<name>A0A497F5V1_9CREN</name>
<dbReference type="EMBL" id="QMRA01000019">
    <property type="protein sequence ID" value="RLE54691.1"/>
    <property type="molecule type" value="Genomic_DNA"/>
</dbReference>
<dbReference type="Gene3D" id="1.10.10.10">
    <property type="entry name" value="Winged helix-like DNA-binding domain superfamily/Winged helix DNA-binding domain"/>
    <property type="match status" value="1"/>
</dbReference>
<dbReference type="InterPro" id="IPR036388">
    <property type="entry name" value="WH-like_DNA-bd_sf"/>
</dbReference>
<dbReference type="Proteomes" id="UP000269499">
    <property type="component" value="Unassembled WGS sequence"/>
</dbReference>
<dbReference type="InterPro" id="IPR036390">
    <property type="entry name" value="WH_DNA-bd_sf"/>
</dbReference>
<evidence type="ECO:0000313" key="1">
    <source>
        <dbReference type="EMBL" id="RLE54691.1"/>
    </source>
</evidence>
<comment type="caution">
    <text evidence="1">The sequence shown here is derived from an EMBL/GenBank/DDBJ whole genome shotgun (WGS) entry which is preliminary data.</text>
</comment>
<organism evidence="1 2">
    <name type="scientific">Thermoproteota archaeon</name>
    <dbReference type="NCBI Taxonomy" id="2056631"/>
    <lineage>
        <taxon>Archaea</taxon>
        <taxon>Thermoproteota</taxon>
    </lineage>
</organism>